<dbReference type="FunFam" id="1.10.238.10:FF:000341">
    <property type="entry name" value="Putative calcium-binding protein CML19"/>
    <property type="match status" value="1"/>
</dbReference>
<dbReference type="InterPro" id="IPR002048">
    <property type="entry name" value="EF_hand_dom"/>
</dbReference>
<dbReference type="PROSITE" id="PS50222">
    <property type="entry name" value="EF_HAND_2"/>
    <property type="match status" value="3"/>
</dbReference>
<keyword evidence="6" id="KW-1185">Reference proteome</keyword>
<feature type="domain" description="EF-hand" evidence="4">
    <location>
        <begin position="1"/>
        <end position="36"/>
    </location>
</feature>
<keyword evidence="1" id="KW-0479">Metal-binding</keyword>
<dbReference type="Pfam" id="PF13499">
    <property type="entry name" value="EF-hand_7"/>
    <property type="match status" value="2"/>
</dbReference>
<dbReference type="InterPro" id="IPR011992">
    <property type="entry name" value="EF-hand-dom_pair"/>
</dbReference>
<feature type="domain" description="EF-hand" evidence="4">
    <location>
        <begin position="111"/>
        <end position="146"/>
    </location>
</feature>
<proteinExistence type="predicted"/>
<dbReference type="CDD" id="cd00051">
    <property type="entry name" value="EFh"/>
    <property type="match status" value="2"/>
</dbReference>
<evidence type="ECO:0000256" key="1">
    <source>
        <dbReference type="ARBA" id="ARBA00022723"/>
    </source>
</evidence>
<evidence type="ECO:0000313" key="6">
    <source>
        <dbReference type="Proteomes" id="UP000289738"/>
    </source>
</evidence>
<dbReference type="Proteomes" id="UP000289738">
    <property type="component" value="Chromosome B10"/>
</dbReference>
<feature type="domain" description="EF-hand" evidence="4">
    <location>
        <begin position="37"/>
        <end position="72"/>
    </location>
</feature>
<dbReference type="SMART" id="SM00054">
    <property type="entry name" value="EFh"/>
    <property type="match status" value="3"/>
</dbReference>
<sequence>MSMVEFESALKYFDENGDGKISPLELKNHVAILGGEFRHEDAEMAIAAWDSDGDGFLSLNDFVELMEESGEEEMLKDLKEAFEMYIDVEELSEFITPKSLKRMLGKLGESKSIDECELMIKHFDLNGDGLLSFQEFVIMMGVEYTSVC</sequence>
<comment type="caution">
    <text evidence="5">The sequence shown here is derived from an EMBL/GenBank/DDBJ whole genome shotgun (WGS) entry which is preliminary data.</text>
</comment>
<dbReference type="InterPro" id="IPR018247">
    <property type="entry name" value="EF_Hand_1_Ca_BS"/>
</dbReference>
<accession>A0A444XAP2</accession>
<dbReference type="PANTHER" id="PTHR10891">
    <property type="entry name" value="EF-HAND CALCIUM-BINDING DOMAIN CONTAINING PROTEIN"/>
    <property type="match status" value="1"/>
</dbReference>
<dbReference type="InterPro" id="IPR039647">
    <property type="entry name" value="EF_hand_pair_protein_CML-like"/>
</dbReference>
<organism evidence="5 6">
    <name type="scientific">Arachis hypogaea</name>
    <name type="common">Peanut</name>
    <dbReference type="NCBI Taxonomy" id="3818"/>
    <lineage>
        <taxon>Eukaryota</taxon>
        <taxon>Viridiplantae</taxon>
        <taxon>Streptophyta</taxon>
        <taxon>Embryophyta</taxon>
        <taxon>Tracheophyta</taxon>
        <taxon>Spermatophyta</taxon>
        <taxon>Magnoliopsida</taxon>
        <taxon>eudicotyledons</taxon>
        <taxon>Gunneridae</taxon>
        <taxon>Pentapetalae</taxon>
        <taxon>rosids</taxon>
        <taxon>fabids</taxon>
        <taxon>Fabales</taxon>
        <taxon>Fabaceae</taxon>
        <taxon>Papilionoideae</taxon>
        <taxon>50 kb inversion clade</taxon>
        <taxon>dalbergioids sensu lato</taxon>
        <taxon>Dalbergieae</taxon>
        <taxon>Pterocarpus clade</taxon>
        <taxon>Arachis</taxon>
    </lineage>
</organism>
<dbReference type="SUPFAM" id="SSF47473">
    <property type="entry name" value="EF-hand"/>
    <property type="match status" value="1"/>
</dbReference>
<dbReference type="GO" id="GO:0005509">
    <property type="term" value="F:calcium ion binding"/>
    <property type="evidence" value="ECO:0007669"/>
    <property type="project" value="InterPro"/>
</dbReference>
<dbReference type="Gene3D" id="1.10.238.10">
    <property type="entry name" value="EF-hand"/>
    <property type="match status" value="2"/>
</dbReference>
<dbReference type="EMBL" id="SDMP01000020">
    <property type="protein sequence ID" value="RYQ86613.1"/>
    <property type="molecule type" value="Genomic_DNA"/>
</dbReference>
<gene>
    <name evidence="5" type="ORF">Ahy_B10g106267</name>
</gene>
<keyword evidence="2" id="KW-0677">Repeat</keyword>
<evidence type="ECO:0000313" key="5">
    <source>
        <dbReference type="EMBL" id="RYQ86613.1"/>
    </source>
</evidence>
<keyword evidence="3" id="KW-0106">Calcium</keyword>
<evidence type="ECO:0000256" key="2">
    <source>
        <dbReference type="ARBA" id="ARBA00022737"/>
    </source>
</evidence>
<evidence type="ECO:0000256" key="3">
    <source>
        <dbReference type="ARBA" id="ARBA00022837"/>
    </source>
</evidence>
<dbReference type="PROSITE" id="PS00018">
    <property type="entry name" value="EF_HAND_1"/>
    <property type="match status" value="3"/>
</dbReference>
<reference evidence="5 6" key="1">
    <citation type="submission" date="2019-01" db="EMBL/GenBank/DDBJ databases">
        <title>Sequencing of cultivated peanut Arachis hypogaea provides insights into genome evolution and oil improvement.</title>
        <authorList>
            <person name="Chen X."/>
        </authorList>
    </citation>
    <scope>NUCLEOTIDE SEQUENCE [LARGE SCALE GENOMIC DNA]</scope>
    <source>
        <strain evidence="6">cv. Fuhuasheng</strain>
        <tissue evidence="5">Leaves</tissue>
    </source>
</reference>
<dbReference type="AlphaFoldDB" id="A0A444XAP2"/>
<name>A0A444XAP2_ARAHY</name>
<evidence type="ECO:0000259" key="4">
    <source>
        <dbReference type="PROSITE" id="PS50222"/>
    </source>
</evidence>
<protein>
    <recommendedName>
        <fullName evidence="4">EF-hand domain-containing protein</fullName>
    </recommendedName>
</protein>
<dbReference type="STRING" id="3818.A0A444XAP2"/>